<accession>A0A2J6SAS6</accession>
<feature type="compositionally biased region" description="Low complexity" evidence="1">
    <location>
        <begin position="208"/>
        <end position="224"/>
    </location>
</feature>
<feature type="region of interest" description="Disordered" evidence="1">
    <location>
        <begin position="73"/>
        <end position="142"/>
    </location>
</feature>
<dbReference type="Proteomes" id="UP000235786">
    <property type="component" value="Unassembled WGS sequence"/>
</dbReference>
<sequence length="319" mass="34799">MPTYLVHGFRWQRQNIRIHVILHDLEDAAPEWVVAPATSVTLLNSFYSLYDFLPPSNPPPASYPLPAPTEKIITKEKDGPPKTLTKKKGSIASLGSLGRKSRPTKIDAKGTNGNGNGVHAGDKSESEASRTTSASRESKGKKPTFNDWSVVKFVEQYDPNDMSSTSQPYAYVGDYMVEVKLGASVNEEIAKYEARQRAEELPLNSPASPISPGTPGTPIIGSSGDLNSPGPQAGVLSAREIRRKSRRLGWFEKLRDGLQKGADIGWFVVVCGDEERAAPSMDVGRTSEDTEEEDVRTPRSAGLRGFFGTVGRKKNIPEE</sequence>
<gene>
    <name evidence="2" type="ORF">L207DRAFT_523205</name>
</gene>
<evidence type="ECO:0000313" key="3">
    <source>
        <dbReference type="Proteomes" id="UP000235786"/>
    </source>
</evidence>
<dbReference type="EMBL" id="KZ613938">
    <property type="protein sequence ID" value="PMD47855.1"/>
    <property type="molecule type" value="Genomic_DNA"/>
</dbReference>
<keyword evidence="3" id="KW-1185">Reference proteome</keyword>
<organism evidence="2 3">
    <name type="scientific">Hyaloscypha variabilis (strain UAMH 11265 / GT02V1 / F)</name>
    <name type="common">Meliniomyces variabilis</name>
    <dbReference type="NCBI Taxonomy" id="1149755"/>
    <lineage>
        <taxon>Eukaryota</taxon>
        <taxon>Fungi</taxon>
        <taxon>Dikarya</taxon>
        <taxon>Ascomycota</taxon>
        <taxon>Pezizomycotina</taxon>
        <taxon>Leotiomycetes</taxon>
        <taxon>Helotiales</taxon>
        <taxon>Hyaloscyphaceae</taxon>
        <taxon>Hyaloscypha</taxon>
        <taxon>Hyaloscypha variabilis</taxon>
    </lineage>
</organism>
<reference evidence="2 3" key="1">
    <citation type="submission" date="2016-04" db="EMBL/GenBank/DDBJ databases">
        <title>A degradative enzymes factory behind the ericoid mycorrhizal symbiosis.</title>
        <authorList>
            <consortium name="DOE Joint Genome Institute"/>
            <person name="Martino E."/>
            <person name="Morin E."/>
            <person name="Grelet G."/>
            <person name="Kuo A."/>
            <person name="Kohler A."/>
            <person name="Daghino S."/>
            <person name="Barry K."/>
            <person name="Choi C."/>
            <person name="Cichocki N."/>
            <person name="Clum A."/>
            <person name="Copeland A."/>
            <person name="Hainaut M."/>
            <person name="Haridas S."/>
            <person name="Labutti K."/>
            <person name="Lindquist E."/>
            <person name="Lipzen A."/>
            <person name="Khouja H.-R."/>
            <person name="Murat C."/>
            <person name="Ohm R."/>
            <person name="Olson A."/>
            <person name="Spatafora J."/>
            <person name="Veneault-Fourrey C."/>
            <person name="Henrissat B."/>
            <person name="Grigoriev I."/>
            <person name="Martin F."/>
            <person name="Perotto S."/>
        </authorList>
    </citation>
    <scope>NUCLEOTIDE SEQUENCE [LARGE SCALE GENOMIC DNA]</scope>
    <source>
        <strain evidence="2 3">F</strain>
    </source>
</reference>
<evidence type="ECO:0000313" key="2">
    <source>
        <dbReference type="EMBL" id="PMD47855.1"/>
    </source>
</evidence>
<proteinExistence type="predicted"/>
<protein>
    <recommendedName>
        <fullName evidence="4">Developmental regulator protein</fullName>
    </recommendedName>
</protein>
<dbReference type="AlphaFoldDB" id="A0A2J6SAS6"/>
<feature type="region of interest" description="Disordered" evidence="1">
    <location>
        <begin position="277"/>
        <end position="307"/>
    </location>
</feature>
<feature type="region of interest" description="Disordered" evidence="1">
    <location>
        <begin position="200"/>
        <end position="238"/>
    </location>
</feature>
<evidence type="ECO:0008006" key="4">
    <source>
        <dbReference type="Google" id="ProtNLM"/>
    </source>
</evidence>
<evidence type="ECO:0000256" key="1">
    <source>
        <dbReference type="SAM" id="MobiDB-lite"/>
    </source>
</evidence>
<name>A0A2J6SAS6_HYAVF</name>
<dbReference type="OrthoDB" id="371463at2759"/>